<dbReference type="AlphaFoldDB" id="B9IYU4"/>
<evidence type="ECO:0000313" key="3">
    <source>
        <dbReference type="EMBL" id="ACM12563.1"/>
    </source>
</evidence>
<gene>
    <name evidence="3" type="ordered locus">BCQ_2135</name>
</gene>
<dbReference type="InterPro" id="IPR049030">
    <property type="entry name" value="AI2M-like_HNH"/>
</dbReference>
<dbReference type="PROSITE" id="PS50878">
    <property type="entry name" value="RT_POL"/>
    <property type="match status" value="1"/>
</dbReference>
<dbReference type="PANTHER" id="PTHR34047:SF8">
    <property type="entry name" value="PROTEIN YKFC"/>
    <property type="match status" value="1"/>
</dbReference>
<protein>
    <submittedName>
        <fullName evidence="3">Reverse transcriptase</fullName>
    </submittedName>
</protein>
<dbReference type="Pfam" id="PF21368">
    <property type="entry name" value="AI2M-like_HNH"/>
    <property type="match status" value="1"/>
</dbReference>
<reference evidence="3 4" key="1">
    <citation type="journal article" date="2009" name="J. Bacteriol.">
        <title>Complete genome sequence of the extremophilic Bacillus cereus strain Q1 with industrial applications.</title>
        <authorList>
            <person name="Xiong Z."/>
            <person name="Jiang Y."/>
            <person name="Qi D."/>
            <person name="Lu H."/>
            <person name="Yang F."/>
            <person name="Yang J."/>
            <person name="Chen L."/>
            <person name="Sun L."/>
            <person name="Xu X."/>
            <person name="Xue Y."/>
            <person name="Zhu Y."/>
            <person name="Jin Q."/>
        </authorList>
    </citation>
    <scope>NUCLEOTIDE SEQUENCE [LARGE SCALE GENOMIC DNA]</scope>
    <source>
        <strain evidence="3 4">Q1</strain>
    </source>
</reference>
<dbReference type="HOGENOM" id="CLU_013584_3_1_9"/>
<keyword evidence="3" id="KW-0548">Nucleotidyltransferase</keyword>
<evidence type="ECO:0000259" key="2">
    <source>
        <dbReference type="PROSITE" id="PS50878"/>
    </source>
</evidence>
<proteinExistence type="predicted"/>
<dbReference type="InterPro" id="IPR024937">
    <property type="entry name" value="Domain_X"/>
</dbReference>
<dbReference type="Proteomes" id="UP000000441">
    <property type="component" value="Chromosome"/>
</dbReference>
<keyword evidence="3" id="KW-0695">RNA-directed DNA polymerase</keyword>
<dbReference type="GO" id="GO:0006397">
    <property type="term" value="P:mRNA processing"/>
    <property type="evidence" value="ECO:0007669"/>
    <property type="project" value="InterPro"/>
</dbReference>
<dbReference type="InterPro" id="IPR043502">
    <property type="entry name" value="DNA/RNA_pol_sf"/>
</dbReference>
<dbReference type="EMBL" id="CP000227">
    <property type="protein sequence ID" value="ACM12563.1"/>
    <property type="molecule type" value="Genomic_DNA"/>
</dbReference>
<dbReference type="Pfam" id="PF00078">
    <property type="entry name" value="RVT_1"/>
    <property type="match status" value="2"/>
</dbReference>
<sequence length="607" mass="71315">MVDTMREPRMILDALTKNAVKENYIFTRLYRNLYNKKFFLDAYGNIYHKPGNMTQGTDKETIDGFSMDWIENIISSLKDESYKPNPSRRVYIPKKDDKQRPLGIPSIKDKIIQEVVKEILVSMYEPIFSKASHGFRPNKSCHSALNDIKMTFGGIKWWIEGDIKGFFDNIDHHVLIGILRKRIKDEKFIKLIWKFLKAGYMEDWKFNKTFSGTPQGGIISPVLANIYLHELDAFMEKQIIKFDEGKRRRDNPVYKKYNTAIWYRKNKLKEKWNTLNDDERKELQSEISTLEKEREKHSAVDNMDASFKRLKYVRYADDFVVGVIGSKEDSKRIKEEITEFLHTSLKLELSQEKTLITSNKNLIKFLGYEIGIDGGHDSKTNTNGIKKRHLSGKPMLYLPYNNMRNFLLKNDYMKIEGNDWKPVHRRYLVNQDDIEILSTYNAEIRGFYEYYKMAINVYKLNGAFHIIKTSFAKTMANKYKLSVNRVFRKYSVNGVLGVFYDTKNGKKFRPFYNDGFKMDKQYSKSLSIDTLPNTNIYSGRTSLVSRLLASKCEFCGTTEGKFEVHHVRKLKDLKGKKKWEQKMIARNRKTMVLCINCHVDLHRGKLD</sequence>
<evidence type="ECO:0000313" key="4">
    <source>
        <dbReference type="Proteomes" id="UP000000441"/>
    </source>
</evidence>
<name>B9IYU4_BACCQ</name>
<dbReference type="KEGG" id="bcq:BCQ_2135"/>
<dbReference type="InterPro" id="IPR000477">
    <property type="entry name" value="RT_dom"/>
</dbReference>
<evidence type="ECO:0000256" key="1">
    <source>
        <dbReference type="SAM" id="Coils"/>
    </source>
</evidence>
<dbReference type="PANTHER" id="PTHR34047">
    <property type="entry name" value="NUCLEAR INTRON MATURASE 1, MITOCHONDRIAL-RELATED"/>
    <property type="match status" value="1"/>
</dbReference>
<dbReference type="SUPFAM" id="SSF56672">
    <property type="entry name" value="DNA/RNA polymerases"/>
    <property type="match status" value="1"/>
</dbReference>
<accession>B9IYU4</accession>
<organism evidence="3 4">
    <name type="scientific">Bacillus cereus (strain Q1)</name>
    <dbReference type="NCBI Taxonomy" id="361100"/>
    <lineage>
        <taxon>Bacteria</taxon>
        <taxon>Bacillati</taxon>
        <taxon>Bacillota</taxon>
        <taxon>Bacilli</taxon>
        <taxon>Bacillales</taxon>
        <taxon>Bacillaceae</taxon>
        <taxon>Bacillus</taxon>
        <taxon>Bacillus cereus group</taxon>
    </lineage>
</organism>
<dbReference type="SMART" id="SM00507">
    <property type="entry name" value="HNHc"/>
    <property type="match status" value="1"/>
</dbReference>
<keyword evidence="1" id="KW-0175">Coiled coil</keyword>
<dbReference type="InterPro" id="IPR003615">
    <property type="entry name" value="HNH_nuc"/>
</dbReference>
<feature type="domain" description="Reverse transcriptase" evidence="2">
    <location>
        <begin position="73"/>
        <end position="370"/>
    </location>
</feature>
<keyword evidence="3" id="KW-0808">Transferase</keyword>
<dbReference type="Pfam" id="PF01348">
    <property type="entry name" value="Intron_maturas2"/>
    <property type="match status" value="1"/>
</dbReference>
<dbReference type="GO" id="GO:0003964">
    <property type="term" value="F:RNA-directed DNA polymerase activity"/>
    <property type="evidence" value="ECO:0007669"/>
    <property type="project" value="UniProtKB-KW"/>
</dbReference>
<dbReference type="CDD" id="cd01651">
    <property type="entry name" value="RT_G2_intron"/>
    <property type="match status" value="1"/>
</dbReference>
<dbReference type="InterPro" id="IPR051083">
    <property type="entry name" value="GrpII_Intron_Splice-Mob/Def"/>
</dbReference>
<feature type="coiled-coil region" evidence="1">
    <location>
        <begin position="273"/>
        <end position="300"/>
    </location>
</feature>